<evidence type="ECO:0000256" key="1">
    <source>
        <dbReference type="SAM" id="MobiDB-lite"/>
    </source>
</evidence>
<evidence type="ECO:0008006" key="5">
    <source>
        <dbReference type="Google" id="ProtNLM"/>
    </source>
</evidence>
<protein>
    <recommendedName>
        <fullName evidence="5">F-box domain-containing protein</fullName>
    </recommendedName>
</protein>
<dbReference type="Proteomes" id="UP000006039">
    <property type="component" value="Unassembled WGS sequence"/>
</dbReference>
<reference evidence="2" key="2">
    <citation type="submission" date="2010-07" db="EMBL/GenBank/DDBJ databases">
        <authorList>
            <consortium name="The Broad Institute Genome Sequencing Platform"/>
            <consortium name="Broad Institute Genome Sequencing Center for Infectious Disease"/>
            <person name="Ma L.-J."/>
            <person name="Dead R."/>
            <person name="Young S."/>
            <person name="Zeng Q."/>
            <person name="Koehrsen M."/>
            <person name="Alvarado L."/>
            <person name="Berlin A."/>
            <person name="Chapman S.B."/>
            <person name="Chen Z."/>
            <person name="Freedman E."/>
            <person name="Gellesch M."/>
            <person name="Goldberg J."/>
            <person name="Griggs A."/>
            <person name="Gujja S."/>
            <person name="Heilman E.R."/>
            <person name="Heiman D."/>
            <person name="Hepburn T."/>
            <person name="Howarth C."/>
            <person name="Jen D."/>
            <person name="Larson L."/>
            <person name="Mehta T."/>
            <person name="Neiman D."/>
            <person name="Pearson M."/>
            <person name="Roberts A."/>
            <person name="Saif S."/>
            <person name="Shea T."/>
            <person name="Shenoy N."/>
            <person name="Sisk P."/>
            <person name="Stolte C."/>
            <person name="Sykes S."/>
            <person name="Walk T."/>
            <person name="White J."/>
            <person name="Yandava C."/>
            <person name="Haas B."/>
            <person name="Nusbaum C."/>
            <person name="Birren B."/>
        </authorList>
    </citation>
    <scope>NUCLEOTIDE SEQUENCE</scope>
    <source>
        <strain evidence="2">R3-111a-1</strain>
    </source>
</reference>
<evidence type="ECO:0000313" key="2">
    <source>
        <dbReference type="EMBL" id="EJT71241.1"/>
    </source>
</evidence>
<keyword evidence="4" id="KW-1185">Reference proteome</keyword>
<feature type="compositionally biased region" description="Polar residues" evidence="1">
    <location>
        <begin position="51"/>
        <end position="66"/>
    </location>
</feature>
<evidence type="ECO:0000313" key="4">
    <source>
        <dbReference type="Proteomes" id="UP000006039"/>
    </source>
</evidence>
<feature type="compositionally biased region" description="Polar residues" evidence="1">
    <location>
        <begin position="29"/>
        <end position="38"/>
    </location>
</feature>
<organism evidence="2">
    <name type="scientific">Gaeumannomyces tritici (strain R3-111a-1)</name>
    <name type="common">Wheat and barley take-all root rot fungus</name>
    <name type="synonym">Gaeumannomyces graminis var. tritici</name>
    <dbReference type="NCBI Taxonomy" id="644352"/>
    <lineage>
        <taxon>Eukaryota</taxon>
        <taxon>Fungi</taxon>
        <taxon>Dikarya</taxon>
        <taxon>Ascomycota</taxon>
        <taxon>Pezizomycotina</taxon>
        <taxon>Sordariomycetes</taxon>
        <taxon>Sordariomycetidae</taxon>
        <taxon>Magnaporthales</taxon>
        <taxon>Magnaporthaceae</taxon>
        <taxon>Gaeumannomyces</taxon>
    </lineage>
</organism>
<dbReference type="AlphaFoldDB" id="J3PAH5"/>
<dbReference type="GeneID" id="20350959"/>
<sequence>MPETTTSQDPVSIADGQPDAVEADEQTQEAKTAISSMPKSEDRPEDDQGSAEGTLNEGTLNESNNPHDAGDADVSPQGETVSGAVSAALLSPRPREVRWPLGQVPVEIFQLICGYLPRESVQVLRLVCSEFDHMVSAHYFRSVVAPFRASLYGSPDNHSGALVAGEFGPGGRAELRTVFHLFGEHIRSFALALELKETDLAFPPPKLTQEVVKTSWGLYRWPLKHYQRYTNLEAIEDQADETAFMTRSFSKLTELTELGLSCDAGLGFLQGPNLNKYAARTMPPVFHSARSMPSRPNDLSDNDPSDNDLPDENLSDEDRTLDHGKSVRYTNLKRMMLNAGFVPDEIPGAINLLLWCEGKDPKWVNRDDCDGDGDGTGLGYGSMSRTREFRPARNHSTDLSGAKKKGCRAHPLEPLQLTAAQKEMLLEMSWAHDALVQSYVISVTDNPHAFKNVTTVNMARIPASLLRTISRPSFWESLAAVDKFSLGVIPDWRVVKKDNGVIADYLLQPTDSVTPAYELLANCIAPRRQITKLHFEWICGGELGNGAGQRNRYILPAPFLAAALQMAEPRVVSRDRGLVLSLPFVRELSLKNCYFTPHVLLHVVRTLSARSLEKLKLEAVSITGPPQTDILPSYLALSGDRSSAWPWPLCCSTAAPGRAFLFAGVQAAAPLQAQNMLGIHAQWMAQNNMIPPALIQANGAQWLAQQVAGGPMTQPIIWPVNNVASIVHQPVGPAPPLPDEVWQGPLKSPWIPIPRLLSWAHILNEITPDQTLLERYEGSPIQDGDGEAFQNLAQKLKQFVPSPAAADKGRLQNIEFKSCGYVLADALTINNHDIIPSTQRMVAMPTNMMETLRNLEGYMLRSNYPLLGKIMDDFDDAEEFIMRHAFDMYFGWKGVYSPEVAQAAHEDGFLEQGRGRFTGGWRRGKPLPEVQSLVAAATIGTDTTAPSTDGSVPNN</sequence>
<gene>
    <name evidence="3" type="primary">20350959</name>
    <name evidence="2" type="ORF">GGTG_10501</name>
</gene>
<reference evidence="3" key="5">
    <citation type="submission" date="2018-04" db="UniProtKB">
        <authorList>
            <consortium name="EnsemblFungi"/>
        </authorList>
    </citation>
    <scope>IDENTIFICATION</scope>
    <source>
        <strain evidence="3">R3-111a-1</strain>
    </source>
</reference>
<feature type="compositionally biased region" description="Polar residues" evidence="1">
    <location>
        <begin position="1"/>
        <end position="10"/>
    </location>
</feature>
<feature type="compositionally biased region" description="Acidic residues" evidence="1">
    <location>
        <begin position="300"/>
        <end position="315"/>
    </location>
</feature>
<name>J3PAH5_GAET3</name>
<reference evidence="2" key="3">
    <citation type="submission" date="2010-09" db="EMBL/GenBank/DDBJ databases">
        <title>Annotation of Gaeumannomyces graminis var. tritici R3-111a-1.</title>
        <authorList>
            <consortium name="The Broad Institute Genome Sequencing Platform"/>
            <person name="Ma L.-J."/>
            <person name="Dead R."/>
            <person name="Young S.K."/>
            <person name="Zeng Q."/>
            <person name="Gargeya S."/>
            <person name="Fitzgerald M."/>
            <person name="Haas B."/>
            <person name="Abouelleil A."/>
            <person name="Alvarado L."/>
            <person name="Arachchi H.M."/>
            <person name="Berlin A."/>
            <person name="Brown A."/>
            <person name="Chapman S.B."/>
            <person name="Chen Z."/>
            <person name="Dunbar C."/>
            <person name="Freedman E."/>
            <person name="Gearin G."/>
            <person name="Gellesch M."/>
            <person name="Goldberg J."/>
            <person name="Griggs A."/>
            <person name="Gujja S."/>
            <person name="Heiman D."/>
            <person name="Howarth C."/>
            <person name="Larson L."/>
            <person name="Lui A."/>
            <person name="MacDonald P.J.P."/>
            <person name="Mehta T."/>
            <person name="Montmayeur A."/>
            <person name="Murphy C."/>
            <person name="Neiman D."/>
            <person name="Pearson M."/>
            <person name="Priest M."/>
            <person name="Roberts A."/>
            <person name="Saif S."/>
            <person name="Shea T."/>
            <person name="Shenoy N."/>
            <person name="Sisk P."/>
            <person name="Stolte C."/>
            <person name="Sykes S."/>
            <person name="Yandava C."/>
            <person name="Wortman J."/>
            <person name="Nusbaum C."/>
            <person name="Birren B."/>
        </authorList>
    </citation>
    <scope>NUCLEOTIDE SEQUENCE</scope>
    <source>
        <strain evidence="2">R3-111a-1</strain>
    </source>
</reference>
<dbReference type="RefSeq" id="XP_009226638.1">
    <property type="nucleotide sequence ID" value="XM_009228374.1"/>
</dbReference>
<dbReference type="OrthoDB" id="4194555at2759"/>
<dbReference type="VEuPathDB" id="FungiDB:GGTG_10501"/>
<reference evidence="3" key="4">
    <citation type="journal article" date="2015" name="G3 (Bethesda)">
        <title>Genome sequences of three phytopathogenic species of the Magnaporthaceae family of fungi.</title>
        <authorList>
            <person name="Okagaki L.H."/>
            <person name="Nunes C.C."/>
            <person name="Sailsbery J."/>
            <person name="Clay B."/>
            <person name="Brown D."/>
            <person name="John T."/>
            <person name="Oh Y."/>
            <person name="Young N."/>
            <person name="Fitzgerald M."/>
            <person name="Haas B.J."/>
            <person name="Zeng Q."/>
            <person name="Young S."/>
            <person name="Adiconis X."/>
            <person name="Fan L."/>
            <person name="Levin J.Z."/>
            <person name="Mitchell T.K."/>
            <person name="Okubara P.A."/>
            <person name="Farman M.L."/>
            <person name="Kohn L.M."/>
            <person name="Birren B."/>
            <person name="Ma L.-J."/>
            <person name="Dean R.A."/>
        </authorList>
    </citation>
    <scope>NUCLEOTIDE SEQUENCE</scope>
    <source>
        <strain evidence="3">R3-111a-1</strain>
    </source>
</reference>
<reference evidence="4" key="1">
    <citation type="submission" date="2010-07" db="EMBL/GenBank/DDBJ databases">
        <title>The genome sequence of Gaeumannomyces graminis var. tritici strain R3-111a-1.</title>
        <authorList>
            <consortium name="The Broad Institute Genome Sequencing Platform"/>
            <person name="Ma L.-J."/>
            <person name="Dead R."/>
            <person name="Young S."/>
            <person name="Zeng Q."/>
            <person name="Koehrsen M."/>
            <person name="Alvarado L."/>
            <person name="Berlin A."/>
            <person name="Chapman S.B."/>
            <person name="Chen Z."/>
            <person name="Freedman E."/>
            <person name="Gellesch M."/>
            <person name="Goldberg J."/>
            <person name="Griggs A."/>
            <person name="Gujja S."/>
            <person name="Heilman E.R."/>
            <person name="Heiman D."/>
            <person name="Hepburn T."/>
            <person name="Howarth C."/>
            <person name="Jen D."/>
            <person name="Larson L."/>
            <person name="Mehta T."/>
            <person name="Neiman D."/>
            <person name="Pearson M."/>
            <person name="Roberts A."/>
            <person name="Saif S."/>
            <person name="Shea T."/>
            <person name="Shenoy N."/>
            <person name="Sisk P."/>
            <person name="Stolte C."/>
            <person name="Sykes S."/>
            <person name="Walk T."/>
            <person name="White J."/>
            <person name="Yandava C."/>
            <person name="Haas B."/>
            <person name="Nusbaum C."/>
            <person name="Birren B."/>
        </authorList>
    </citation>
    <scope>NUCLEOTIDE SEQUENCE [LARGE SCALE GENOMIC DNA]</scope>
    <source>
        <strain evidence="4">R3-111a-1</strain>
    </source>
</reference>
<accession>J3PAH5</accession>
<feature type="region of interest" description="Disordered" evidence="1">
    <location>
        <begin position="1"/>
        <end position="79"/>
    </location>
</feature>
<dbReference type="eggNOG" id="ENOG502SK00">
    <property type="taxonomic scope" value="Eukaryota"/>
</dbReference>
<dbReference type="EMBL" id="GL385400">
    <property type="protein sequence ID" value="EJT71241.1"/>
    <property type="molecule type" value="Genomic_DNA"/>
</dbReference>
<feature type="region of interest" description="Disordered" evidence="1">
    <location>
        <begin position="286"/>
        <end position="322"/>
    </location>
</feature>
<evidence type="ECO:0000313" key="3">
    <source>
        <dbReference type="EnsemblFungi" id="EJT71241"/>
    </source>
</evidence>
<dbReference type="EnsemblFungi" id="EJT71241">
    <property type="protein sequence ID" value="EJT71241"/>
    <property type="gene ID" value="GGTG_10501"/>
</dbReference>
<dbReference type="HOGENOM" id="CLU_008019_1_0_1"/>
<proteinExistence type="predicted"/>